<evidence type="ECO:0000313" key="2">
    <source>
        <dbReference type="Proteomes" id="UP000613030"/>
    </source>
</evidence>
<sequence>MDLSLKNQASYGIAIAMASKGAKGVTNHPYDTEEQHAQNILAEIKTNINHDAWATPEAKTAVWLASDENGYVTGTTQFVDKSMALFPGFTTNGYRRWEFTLR</sequence>
<dbReference type="RefSeq" id="WP_202013816.1">
    <property type="nucleotide sequence ID" value="NZ_JAERRB010000009.1"/>
</dbReference>
<accession>A0ABS1KXI0</accession>
<dbReference type="InterPro" id="IPR036291">
    <property type="entry name" value="NAD(P)-bd_dom_sf"/>
</dbReference>
<dbReference type="EMBL" id="JAERRB010000009">
    <property type="protein sequence ID" value="MBL0744175.1"/>
    <property type="molecule type" value="Genomic_DNA"/>
</dbReference>
<comment type="caution">
    <text evidence="1">The sequence shown here is derived from an EMBL/GenBank/DDBJ whole genome shotgun (WGS) entry which is preliminary data.</text>
</comment>
<dbReference type="Gene3D" id="3.40.50.720">
    <property type="entry name" value="NAD(P)-binding Rossmann-like Domain"/>
    <property type="match status" value="1"/>
</dbReference>
<gene>
    <name evidence="1" type="ORF">JI741_23285</name>
</gene>
<dbReference type="Proteomes" id="UP000613030">
    <property type="component" value="Unassembled WGS sequence"/>
</dbReference>
<organism evidence="1 2">
    <name type="scientific">Chryseolinea lacunae</name>
    <dbReference type="NCBI Taxonomy" id="2801331"/>
    <lineage>
        <taxon>Bacteria</taxon>
        <taxon>Pseudomonadati</taxon>
        <taxon>Bacteroidota</taxon>
        <taxon>Cytophagia</taxon>
        <taxon>Cytophagales</taxon>
        <taxon>Fulvivirgaceae</taxon>
        <taxon>Chryseolinea</taxon>
    </lineage>
</organism>
<name>A0ABS1KXI0_9BACT</name>
<reference evidence="1 2" key="1">
    <citation type="submission" date="2021-01" db="EMBL/GenBank/DDBJ databases">
        <title>Chryseolinea sp. Jin1 Genome sequencing and assembly.</title>
        <authorList>
            <person name="Kim I."/>
        </authorList>
    </citation>
    <scope>NUCLEOTIDE SEQUENCE [LARGE SCALE GENOMIC DNA]</scope>
    <source>
        <strain evidence="1 2">Jin1</strain>
    </source>
</reference>
<proteinExistence type="predicted"/>
<evidence type="ECO:0000313" key="1">
    <source>
        <dbReference type="EMBL" id="MBL0744175.1"/>
    </source>
</evidence>
<dbReference type="SUPFAM" id="SSF51735">
    <property type="entry name" value="NAD(P)-binding Rossmann-fold domains"/>
    <property type="match status" value="1"/>
</dbReference>
<keyword evidence="2" id="KW-1185">Reference proteome</keyword>
<protein>
    <submittedName>
        <fullName evidence="1">Uncharacterized protein</fullName>
    </submittedName>
</protein>